<evidence type="ECO:0000313" key="3">
    <source>
        <dbReference type="EMBL" id="QHW32840.1"/>
    </source>
</evidence>
<keyword evidence="2" id="KW-0732">Signal</keyword>
<feature type="chain" id="PRO_5039224985" description="DUF4878 domain-containing protein" evidence="2">
    <location>
        <begin position="23"/>
        <end position="497"/>
    </location>
</feature>
<evidence type="ECO:0000256" key="2">
    <source>
        <dbReference type="SAM" id="SignalP"/>
    </source>
</evidence>
<sequence>MVYLIRATMPLLFLFLLASCHSARQSTTEQPVIKKKAVDQGLIVSDANGNAALDRNAPSTNQTDGEATSSDTAIGDAAASDELQAITDIADWEHPTKAILQGDPYRLSKIELSQNATYPAFYVQFPGEMDLKDHASLWQKLTKIAEANGYWNYKLVNEQGGVTVEVTCDKGAKAVLSVTVNGADYAPEDGASDPLQDSVPQVPQSFMNYMDDKHPLSDQSVIRFFEQADLNDDGQLEAVLGVKDRPDEEGIYSEIYVLKQVKDQIVQLGENLSGGGYGVFDIGLVHLDDRKVPVLQMKLTNGVSMEGFALFTLKADKPVELVNSASPTGVGDDELTDNDLDGAFDGYVQHRTSYDVLYYNVMRVYALQRGQFVQTDTKVAMPDYPSEPKDVAAAYLTLRALAEFNDAPEVDRRLKELCPACTEKQTGLIGPAWTDAFQGSSGFAEDLFGFNVKGDKDTATVGVTYAMEGASVEKLDFHFAHANGKWFIDGIIRPPAE</sequence>
<reference evidence="3 4" key="1">
    <citation type="submission" date="2020-02" db="EMBL/GenBank/DDBJ databases">
        <title>Paenibacillus sp. nov., isolated from rhizosphere soil of tomato.</title>
        <authorList>
            <person name="Weon H.-Y."/>
            <person name="Lee S.A."/>
        </authorList>
    </citation>
    <scope>NUCLEOTIDE SEQUENCE [LARGE SCALE GENOMIC DNA]</scope>
    <source>
        <strain evidence="3 4">14171R-81</strain>
    </source>
</reference>
<feature type="signal peptide" evidence="2">
    <location>
        <begin position="1"/>
        <end position="22"/>
    </location>
</feature>
<feature type="compositionally biased region" description="Polar residues" evidence="1">
    <location>
        <begin position="57"/>
        <end position="71"/>
    </location>
</feature>
<dbReference type="KEGG" id="prz:GZH47_19845"/>
<gene>
    <name evidence="3" type="ORF">GZH47_19845</name>
</gene>
<dbReference type="AlphaFoldDB" id="A0A6C0P2P9"/>
<proteinExistence type="predicted"/>
<dbReference type="Proteomes" id="UP000479114">
    <property type="component" value="Chromosome"/>
</dbReference>
<evidence type="ECO:0000256" key="1">
    <source>
        <dbReference type="SAM" id="MobiDB-lite"/>
    </source>
</evidence>
<keyword evidence="4" id="KW-1185">Reference proteome</keyword>
<dbReference type="EMBL" id="CP048286">
    <property type="protein sequence ID" value="QHW32840.1"/>
    <property type="molecule type" value="Genomic_DNA"/>
</dbReference>
<feature type="region of interest" description="Disordered" evidence="1">
    <location>
        <begin position="51"/>
        <end position="71"/>
    </location>
</feature>
<evidence type="ECO:0008006" key="5">
    <source>
        <dbReference type="Google" id="ProtNLM"/>
    </source>
</evidence>
<dbReference type="RefSeq" id="WP_162642681.1">
    <property type="nucleotide sequence ID" value="NZ_CP048286.1"/>
</dbReference>
<organism evidence="3 4">
    <name type="scientific">Paenibacillus rhizovicinus</name>
    <dbReference type="NCBI Taxonomy" id="2704463"/>
    <lineage>
        <taxon>Bacteria</taxon>
        <taxon>Bacillati</taxon>
        <taxon>Bacillota</taxon>
        <taxon>Bacilli</taxon>
        <taxon>Bacillales</taxon>
        <taxon>Paenibacillaceae</taxon>
        <taxon>Paenibacillus</taxon>
    </lineage>
</organism>
<dbReference type="PROSITE" id="PS51257">
    <property type="entry name" value="PROKAR_LIPOPROTEIN"/>
    <property type="match status" value="1"/>
</dbReference>
<name>A0A6C0P2P9_9BACL</name>
<accession>A0A6C0P2P9</accession>
<evidence type="ECO:0000313" key="4">
    <source>
        <dbReference type="Proteomes" id="UP000479114"/>
    </source>
</evidence>
<protein>
    <recommendedName>
        <fullName evidence="5">DUF4878 domain-containing protein</fullName>
    </recommendedName>
</protein>